<protein>
    <submittedName>
        <fullName evidence="2">Protein S100-A1-like</fullName>
    </submittedName>
</protein>
<evidence type="ECO:0000313" key="2">
    <source>
        <dbReference type="RefSeq" id="XP_032828094.1"/>
    </source>
</evidence>
<evidence type="ECO:0000313" key="1">
    <source>
        <dbReference type="Proteomes" id="UP001318040"/>
    </source>
</evidence>
<proteinExistence type="predicted"/>
<dbReference type="Gene3D" id="1.10.238.10">
    <property type="entry name" value="EF-hand"/>
    <property type="match status" value="1"/>
</dbReference>
<dbReference type="RefSeq" id="XP_032828094.1">
    <property type="nucleotide sequence ID" value="XM_032972203.1"/>
</dbReference>
<dbReference type="AlphaFoldDB" id="A0AAJ7XB03"/>
<reference evidence="2" key="1">
    <citation type="submission" date="2025-08" db="UniProtKB">
        <authorList>
            <consortium name="RefSeq"/>
        </authorList>
    </citation>
    <scope>IDENTIFICATION</scope>
    <source>
        <tissue evidence="2">Sperm</tissue>
    </source>
</reference>
<dbReference type="KEGG" id="pmrn:116952630"/>
<accession>A0AAJ7XB03</accession>
<gene>
    <name evidence="2" type="primary">LOC116952630</name>
</gene>
<sequence>MYTMFSDNLEMPSSAAAMEDLSTVMDIFVHEFCANCEGGVGSVSMTKHVLQNLLVKHMRTYLAGACDPDEVRKIMGDLHENQGASVDFQAFMVTRTRILVAGHAPFQERVFLTKGPCGPPISVDKP</sequence>
<name>A0AAJ7XB03_PETMA</name>
<dbReference type="Proteomes" id="UP001318040">
    <property type="component" value="Chromosome 47"/>
</dbReference>
<keyword evidence="1" id="KW-1185">Reference proteome</keyword>
<organism evidence="1 2">
    <name type="scientific">Petromyzon marinus</name>
    <name type="common">Sea lamprey</name>
    <dbReference type="NCBI Taxonomy" id="7757"/>
    <lineage>
        <taxon>Eukaryota</taxon>
        <taxon>Metazoa</taxon>
        <taxon>Chordata</taxon>
        <taxon>Craniata</taxon>
        <taxon>Vertebrata</taxon>
        <taxon>Cyclostomata</taxon>
        <taxon>Hyperoartia</taxon>
        <taxon>Petromyzontiformes</taxon>
        <taxon>Petromyzontidae</taxon>
        <taxon>Petromyzon</taxon>
    </lineage>
</organism>